<organism evidence="2 3">
    <name type="scientific">Paraburkholderia lycopersici</name>
    <dbReference type="NCBI Taxonomy" id="416944"/>
    <lineage>
        <taxon>Bacteria</taxon>
        <taxon>Pseudomonadati</taxon>
        <taxon>Pseudomonadota</taxon>
        <taxon>Betaproteobacteria</taxon>
        <taxon>Burkholderiales</taxon>
        <taxon>Burkholderiaceae</taxon>
        <taxon>Paraburkholderia</taxon>
    </lineage>
</organism>
<dbReference type="EMBL" id="FMYQ01000039">
    <property type="protein sequence ID" value="SDE26001.1"/>
    <property type="molecule type" value="Genomic_DNA"/>
</dbReference>
<dbReference type="AlphaFoldDB" id="A0A1G7BFV9"/>
<evidence type="ECO:0000259" key="1">
    <source>
        <dbReference type="Pfam" id="PF09977"/>
    </source>
</evidence>
<feature type="domain" description="DUF2134" evidence="1">
    <location>
        <begin position="14"/>
        <end position="116"/>
    </location>
</feature>
<name>A0A1G7BFV9_9BURK</name>
<dbReference type="Pfam" id="PF09977">
    <property type="entry name" value="Tad_C"/>
    <property type="match status" value="1"/>
</dbReference>
<evidence type="ECO:0000313" key="3">
    <source>
        <dbReference type="Proteomes" id="UP000198908"/>
    </source>
</evidence>
<protein>
    <submittedName>
        <fullName evidence="2">Uncharacterized membrane protein</fullName>
    </submittedName>
</protein>
<evidence type="ECO:0000313" key="2">
    <source>
        <dbReference type="EMBL" id="SDE26001.1"/>
    </source>
</evidence>
<proteinExistence type="predicted"/>
<dbReference type="Proteomes" id="UP000198908">
    <property type="component" value="Unassembled WGS sequence"/>
</dbReference>
<dbReference type="InterPro" id="IPR018705">
    <property type="entry name" value="DUF2134_membrane"/>
</dbReference>
<gene>
    <name evidence="2" type="ORF">SAMN05421548_13928</name>
</gene>
<keyword evidence="3" id="KW-1185">Reference proteome</keyword>
<dbReference type="STRING" id="416944.SAMN05421548_13928"/>
<accession>A0A1G7BFV9</accession>
<sequence>MQSLADLAALSASQEVSTEANCEAAKLAATTVASPSGNRLPRGGTVSVTCGVWVPQSGGAKPLFTPTAGDPTNGQCDDLSSGTAAGQSANGVCVTVSEPVQGYFRAGMQISASAIAKSTPVDTFTLTTSLATLNGGLVNQLLSTLLGGGNSLSLSALDYQGLSQVNLSLAGILANLSVGSTTTVMNGSVTIGQLANAELLAAGQQGLADVNLNVLKAIVAAVGLNGGPTISPGSLISAVTATGSSAVDVSVNALAFLSTALQVANGTNTVSIPSLTVQTPTALAPLLNATVTGSVSLAGTPPAIVSGPPGPIGCSTTNCTTNTSTAQGQVFLDVKLSLLSTCADGSLVYSGNACANGSESRSLAAVNLPVTVYLAPATAGLSSVECNRGTKSATVNVQTGVLAAYIGGSSSAPASINLNAPSGFTPDGNSIPLASVNLQGLLSFLNLGGLATDLTSILNILTLGLLNLSNISVNISLKTGQMTVPVANQTPTALTFTYPVSASSTPPNPTAPYALGVGTDQFLAPVVQGIVNSGLTISLSASGGLASVLSGVQNSILEALTGPLLTALGQTLVPLLLQPVDSLLTSITGLLGLSLGNAYVINTPDSIKCGNPMLVQ</sequence>
<reference evidence="3" key="1">
    <citation type="submission" date="2016-09" db="EMBL/GenBank/DDBJ databases">
        <authorList>
            <person name="Varghese N."/>
            <person name="Submissions S."/>
        </authorList>
    </citation>
    <scope>NUCLEOTIDE SEQUENCE [LARGE SCALE GENOMIC DNA]</scope>
    <source>
        <strain evidence="3">TNe-862</strain>
    </source>
</reference>